<sequence>MKIVWGSNTPAASCQALVMVPGSVGSLSVGPVDHRAAGRMGVSGETHATGASRFARFREKLGESKLSPDSTADDKNEKARRRQAWLGNTPFL</sequence>
<evidence type="ECO:0000313" key="3">
    <source>
        <dbReference type="Proteomes" id="UP000315003"/>
    </source>
</evidence>
<proteinExistence type="predicted"/>
<name>A0A517SVZ2_9BACT</name>
<feature type="region of interest" description="Disordered" evidence="1">
    <location>
        <begin position="59"/>
        <end position="92"/>
    </location>
</feature>
<evidence type="ECO:0000256" key="1">
    <source>
        <dbReference type="SAM" id="MobiDB-lite"/>
    </source>
</evidence>
<organism evidence="2 3">
    <name type="scientific">Stieleria bergensis</name>
    <dbReference type="NCBI Taxonomy" id="2528025"/>
    <lineage>
        <taxon>Bacteria</taxon>
        <taxon>Pseudomonadati</taxon>
        <taxon>Planctomycetota</taxon>
        <taxon>Planctomycetia</taxon>
        <taxon>Pirellulales</taxon>
        <taxon>Pirellulaceae</taxon>
        <taxon>Stieleria</taxon>
    </lineage>
</organism>
<evidence type="ECO:0000313" key="2">
    <source>
        <dbReference type="EMBL" id="QDT60304.1"/>
    </source>
</evidence>
<dbReference type="AlphaFoldDB" id="A0A517SVZ2"/>
<dbReference type="Proteomes" id="UP000315003">
    <property type="component" value="Chromosome"/>
</dbReference>
<gene>
    <name evidence="2" type="ORF">SV7mr_28240</name>
</gene>
<accession>A0A517SVZ2</accession>
<keyword evidence="3" id="KW-1185">Reference proteome</keyword>
<dbReference type="EMBL" id="CP036272">
    <property type="protein sequence ID" value="QDT60304.1"/>
    <property type="molecule type" value="Genomic_DNA"/>
</dbReference>
<reference evidence="2 3" key="1">
    <citation type="submission" date="2019-02" db="EMBL/GenBank/DDBJ databases">
        <title>Deep-cultivation of Planctomycetes and their phenomic and genomic characterization uncovers novel biology.</title>
        <authorList>
            <person name="Wiegand S."/>
            <person name="Jogler M."/>
            <person name="Boedeker C."/>
            <person name="Pinto D."/>
            <person name="Vollmers J."/>
            <person name="Rivas-Marin E."/>
            <person name="Kohn T."/>
            <person name="Peeters S.H."/>
            <person name="Heuer A."/>
            <person name="Rast P."/>
            <person name="Oberbeckmann S."/>
            <person name="Bunk B."/>
            <person name="Jeske O."/>
            <person name="Meyerdierks A."/>
            <person name="Storesund J.E."/>
            <person name="Kallscheuer N."/>
            <person name="Luecker S."/>
            <person name="Lage O.M."/>
            <person name="Pohl T."/>
            <person name="Merkel B.J."/>
            <person name="Hornburger P."/>
            <person name="Mueller R.-W."/>
            <person name="Bruemmer F."/>
            <person name="Labrenz M."/>
            <person name="Spormann A.M."/>
            <person name="Op den Camp H."/>
            <person name="Overmann J."/>
            <person name="Amann R."/>
            <person name="Jetten M.S.M."/>
            <person name="Mascher T."/>
            <person name="Medema M.H."/>
            <person name="Devos D.P."/>
            <person name="Kaster A.-K."/>
            <person name="Ovreas L."/>
            <person name="Rohde M."/>
            <person name="Galperin M.Y."/>
            <person name="Jogler C."/>
        </authorList>
    </citation>
    <scope>NUCLEOTIDE SEQUENCE [LARGE SCALE GENOMIC DNA]</scope>
    <source>
        <strain evidence="2 3">SV_7m_r</strain>
    </source>
</reference>
<protein>
    <submittedName>
        <fullName evidence="2">Uncharacterized protein</fullName>
    </submittedName>
</protein>